<keyword evidence="13" id="KW-1185">Reference proteome</keyword>
<evidence type="ECO:0000256" key="4">
    <source>
        <dbReference type="ARBA" id="ARBA00022824"/>
    </source>
</evidence>
<evidence type="ECO:0000256" key="10">
    <source>
        <dbReference type="SAM" id="Coils"/>
    </source>
</evidence>
<evidence type="ECO:0000256" key="9">
    <source>
        <dbReference type="ARBA" id="ARBA00037934"/>
    </source>
</evidence>
<comment type="similarity">
    <text evidence="9">Belongs to the SEC20 family.</text>
</comment>
<feature type="domain" description="Sec20 C-terminal" evidence="12">
    <location>
        <begin position="134"/>
        <end position="224"/>
    </location>
</feature>
<feature type="coiled-coil region" evidence="10">
    <location>
        <begin position="32"/>
        <end position="70"/>
    </location>
</feature>
<keyword evidence="8 11" id="KW-0472">Membrane</keyword>
<dbReference type="PANTHER" id="PTHR12825:SF0">
    <property type="entry name" value="VESICLE TRANSPORT PROTEIN SEC20"/>
    <property type="match status" value="1"/>
</dbReference>
<keyword evidence="7 10" id="KW-0175">Coiled coil</keyword>
<dbReference type="PANTHER" id="PTHR12825">
    <property type="entry name" value="BNIP1-RELATED"/>
    <property type="match status" value="1"/>
</dbReference>
<keyword evidence="3 11" id="KW-0812">Transmembrane</keyword>
<evidence type="ECO:0000256" key="3">
    <source>
        <dbReference type="ARBA" id="ARBA00022692"/>
    </source>
</evidence>
<protein>
    <submittedName>
        <fullName evidence="14">Vesicle transport protein SEC20-like</fullName>
    </submittedName>
</protein>
<feature type="transmembrane region" description="Helical" evidence="11">
    <location>
        <begin position="203"/>
        <end position="220"/>
    </location>
</feature>
<dbReference type="GeneID" id="100374003"/>
<reference evidence="14" key="1">
    <citation type="submission" date="2025-08" db="UniProtKB">
        <authorList>
            <consortium name="RefSeq"/>
        </authorList>
    </citation>
    <scope>IDENTIFICATION</scope>
    <source>
        <tissue evidence="14">Testes</tissue>
    </source>
</reference>
<dbReference type="Proteomes" id="UP000694865">
    <property type="component" value="Unplaced"/>
</dbReference>
<evidence type="ECO:0000256" key="7">
    <source>
        <dbReference type="ARBA" id="ARBA00023054"/>
    </source>
</evidence>
<keyword evidence="5" id="KW-0931">ER-Golgi transport</keyword>
<evidence type="ECO:0000256" key="8">
    <source>
        <dbReference type="ARBA" id="ARBA00023136"/>
    </source>
</evidence>
<dbReference type="Pfam" id="PF03908">
    <property type="entry name" value="Sec20"/>
    <property type="match status" value="1"/>
</dbReference>
<evidence type="ECO:0000256" key="1">
    <source>
        <dbReference type="ARBA" id="ARBA00004163"/>
    </source>
</evidence>
<comment type="subcellular location">
    <subcellularLocation>
        <location evidence="1">Endoplasmic reticulum membrane</location>
        <topology evidence="1">Single-pass type IV membrane protein</topology>
    </subcellularLocation>
</comment>
<sequence length="225" mass="26040">MAADDVHVRLCVQEIVKHDLHVKALIQDIRDIANTEEKLNDINLQIKEKIQALRNRIDDLERFAKEQDKETDKVNLLRDVDNHRKQLHSTQTALRKANLACKLQIDRNAKEDLLKGGTDPDIRKRKNKEHMAKTATNITENLMSISRLMASSVKQSEETMHTLVNSSKTIQETHEEFKGMGGVIQTSRKLLTKYNRREITDKLLIIIALALFFATVFYILKKRLF</sequence>
<evidence type="ECO:0000256" key="5">
    <source>
        <dbReference type="ARBA" id="ARBA00022892"/>
    </source>
</evidence>
<proteinExistence type="inferred from homology"/>
<dbReference type="RefSeq" id="XP_002731936.1">
    <property type="nucleotide sequence ID" value="XM_002731890.2"/>
</dbReference>
<evidence type="ECO:0000313" key="14">
    <source>
        <dbReference type="RefSeq" id="XP_002731936.1"/>
    </source>
</evidence>
<dbReference type="InterPro" id="IPR005606">
    <property type="entry name" value="Sec20"/>
</dbReference>
<dbReference type="CDD" id="cd15865">
    <property type="entry name" value="SNARE_SEC20"/>
    <property type="match status" value="1"/>
</dbReference>
<name>A0ABM0GKK4_SACKO</name>
<dbReference type="InterPro" id="IPR056173">
    <property type="entry name" value="Sec20_C"/>
</dbReference>
<organism evidence="13 14">
    <name type="scientific">Saccoglossus kowalevskii</name>
    <name type="common">Acorn worm</name>
    <dbReference type="NCBI Taxonomy" id="10224"/>
    <lineage>
        <taxon>Eukaryota</taxon>
        <taxon>Metazoa</taxon>
        <taxon>Hemichordata</taxon>
        <taxon>Enteropneusta</taxon>
        <taxon>Harrimaniidae</taxon>
        <taxon>Saccoglossus</taxon>
    </lineage>
</organism>
<evidence type="ECO:0000313" key="13">
    <source>
        <dbReference type="Proteomes" id="UP000694865"/>
    </source>
</evidence>
<evidence type="ECO:0000256" key="2">
    <source>
        <dbReference type="ARBA" id="ARBA00022448"/>
    </source>
</evidence>
<keyword evidence="4" id="KW-0256">Endoplasmic reticulum</keyword>
<accession>A0ABM0GKK4</accession>
<keyword evidence="6 11" id="KW-1133">Transmembrane helix</keyword>
<gene>
    <name evidence="14" type="primary">LOC100374003</name>
</gene>
<evidence type="ECO:0000256" key="6">
    <source>
        <dbReference type="ARBA" id="ARBA00022989"/>
    </source>
</evidence>
<evidence type="ECO:0000259" key="12">
    <source>
        <dbReference type="Pfam" id="PF03908"/>
    </source>
</evidence>
<evidence type="ECO:0000256" key="11">
    <source>
        <dbReference type="SAM" id="Phobius"/>
    </source>
</evidence>
<keyword evidence="2" id="KW-0813">Transport</keyword>